<feature type="domain" description="Sulfatase-modifying factor enzyme-like" evidence="3">
    <location>
        <begin position="29"/>
        <end position="101"/>
    </location>
</feature>
<accession>A0ABQ9FMC4</accession>
<dbReference type="SUPFAM" id="SSF56436">
    <property type="entry name" value="C-type lectin-like"/>
    <property type="match status" value="1"/>
</dbReference>
<dbReference type="Proteomes" id="UP001217089">
    <property type="component" value="Unassembled WGS sequence"/>
</dbReference>
<evidence type="ECO:0000313" key="5">
    <source>
        <dbReference type="Proteomes" id="UP001217089"/>
    </source>
</evidence>
<dbReference type="InterPro" id="IPR016187">
    <property type="entry name" value="CTDL_fold"/>
</dbReference>
<name>A0ABQ9FMC4_TEGGR</name>
<dbReference type="InterPro" id="IPR042095">
    <property type="entry name" value="SUMF_sf"/>
</dbReference>
<dbReference type="Pfam" id="PF03781">
    <property type="entry name" value="FGE-sulfatase"/>
    <property type="match status" value="1"/>
</dbReference>
<keyword evidence="2" id="KW-0812">Transmembrane</keyword>
<proteinExistence type="inferred from homology"/>
<keyword evidence="2" id="KW-0472">Membrane</keyword>
<keyword evidence="2" id="KW-1133">Transmembrane helix</keyword>
<dbReference type="PANTHER" id="PTHR23150">
    <property type="entry name" value="SULFATASE MODIFYING FACTOR 1, 2"/>
    <property type="match status" value="1"/>
</dbReference>
<gene>
    <name evidence="4" type="ORF">KUTeg_005329</name>
</gene>
<comment type="caution">
    <text evidence="4">The sequence shown here is derived from an EMBL/GenBank/DDBJ whole genome shotgun (WGS) entry which is preliminary data.</text>
</comment>
<dbReference type="PANTHER" id="PTHR23150:SF33">
    <property type="entry name" value="INACTIVE C-ALPHA-FORMYLGLYCINE-GENERATING ENZYME 2"/>
    <property type="match status" value="1"/>
</dbReference>
<dbReference type="InterPro" id="IPR005532">
    <property type="entry name" value="SUMF_dom"/>
</dbReference>
<evidence type="ECO:0000259" key="3">
    <source>
        <dbReference type="Pfam" id="PF03781"/>
    </source>
</evidence>
<evidence type="ECO:0000256" key="2">
    <source>
        <dbReference type="SAM" id="Phobius"/>
    </source>
</evidence>
<comment type="similarity">
    <text evidence="1">Belongs to the sulfatase-modifying factor family.</text>
</comment>
<reference evidence="4 5" key="1">
    <citation type="submission" date="2022-12" db="EMBL/GenBank/DDBJ databases">
        <title>Chromosome-level genome of Tegillarca granosa.</title>
        <authorList>
            <person name="Kim J."/>
        </authorList>
    </citation>
    <scope>NUCLEOTIDE SEQUENCE [LARGE SCALE GENOMIC DNA]</scope>
    <source>
        <strain evidence="4">Teg-2019</strain>
        <tissue evidence="4">Adductor muscle</tissue>
    </source>
</reference>
<dbReference type="EMBL" id="JARBDR010000246">
    <property type="protein sequence ID" value="KAJ8317425.1"/>
    <property type="molecule type" value="Genomic_DNA"/>
</dbReference>
<keyword evidence="5" id="KW-1185">Reference proteome</keyword>
<dbReference type="Gene3D" id="3.90.1580.10">
    <property type="entry name" value="paralog of FGE (formylglycine-generating enzyme)"/>
    <property type="match status" value="1"/>
</dbReference>
<protein>
    <recommendedName>
        <fullName evidence="3">Sulfatase-modifying factor enzyme-like domain-containing protein</fullName>
    </recommendedName>
</protein>
<dbReference type="InterPro" id="IPR051043">
    <property type="entry name" value="Sulfatase_Mod_Factor_Kinase"/>
</dbReference>
<feature type="transmembrane region" description="Helical" evidence="2">
    <location>
        <begin position="6"/>
        <end position="23"/>
    </location>
</feature>
<organism evidence="4 5">
    <name type="scientific">Tegillarca granosa</name>
    <name type="common">Malaysian cockle</name>
    <name type="synonym">Anadara granosa</name>
    <dbReference type="NCBI Taxonomy" id="220873"/>
    <lineage>
        <taxon>Eukaryota</taxon>
        <taxon>Metazoa</taxon>
        <taxon>Spiralia</taxon>
        <taxon>Lophotrochozoa</taxon>
        <taxon>Mollusca</taxon>
        <taxon>Bivalvia</taxon>
        <taxon>Autobranchia</taxon>
        <taxon>Pteriomorphia</taxon>
        <taxon>Arcoida</taxon>
        <taxon>Arcoidea</taxon>
        <taxon>Arcidae</taxon>
        <taxon>Tegillarca</taxon>
    </lineage>
</organism>
<evidence type="ECO:0000256" key="1">
    <source>
        <dbReference type="ARBA" id="ARBA00005310"/>
    </source>
</evidence>
<evidence type="ECO:0000313" key="4">
    <source>
        <dbReference type="EMBL" id="KAJ8317425.1"/>
    </source>
</evidence>
<sequence>MDVHKYLIRIFFIILFEVILILSQDLVSDLYDFVGNVWEWTRSLYYERMIPRELQDKLYILKGGSYLDTRDGSANRIARTGQRMGLAPDYTAHNVGFRCIKDAPHYFKKQIDPIPKITKQRKTIRKPKLHKLSETAKASQATIQGHRLKYEL</sequence>